<dbReference type="GO" id="GO:0043296">
    <property type="term" value="C:apical junction complex"/>
    <property type="evidence" value="ECO:0007669"/>
    <property type="project" value="TreeGrafter"/>
</dbReference>
<reference evidence="2 3" key="1">
    <citation type="submission" date="2019-07" db="EMBL/GenBank/DDBJ databases">
        <title>Chromosome genome assembly for large yellow croaker.</title>
        <authorList>
            <person name="Xiao S."/>
        </authorList>
    </citation>
    <scope>NUCLEOTIDE SEQUENCE [LARGE SCALE GENOMIC DNA]</scope>
    <source>
        <strain evidence="2">JMULYC20181020</strain>
        <tissue evidence="2">Muscle</tissue>
    </source>
</reference>
<name>A0A6G0HLG5_LARCR</name>
<feature type="compositionally biased region" description="Low complexity" evidence="1">
    <location>
        <begin position="183"/>
        <end position="198"/>
    </location>
</feature>
<proteinExistence type="predicted"/>
<evidence type="ECO:0000313" key="2">
    <source>
        <dbReference type="EMBL" id="KAE8280089.1"/>
    </source>
</evidence>
<dbReference type="GO" id="GO:0005912">
    <property type="term" value="C:adherens junction"/>
    <property type="evidence" value="ECO:0007669"/>
    <property type="project" value="TreeGrafter"/>
</dbReference>
<sequence>METLDEDTEGSSRSGRESMSTSGDLIVGPGMNGNLSKDDRQRDRDKGNEKKKPERDKEREKDKDKNKAKKGVLKGLGEMFRFGKHRKDERPGDRMERKGSSKSKAEDMQASEEETLRMKLEQERIQAKTREFREKQAKEREYAEIQDVVSRTFSSDEEHTYAGIGSLDSSVDSSSMEPYNHYHLPQSPQSPHLPLSLQDNGPPLEALYAQVNKPRNGRPAAPDR</sequence>
<dbReference type="PANTHER" id="PTHR16484">
    <property type="entry name" value="PARTITIONING DEFECTIVE 3 RELATED"/>
    <property type="match status" value="1"/>
</dbReference>
<dbReference type="InterPro" id="IPR052213">
    <property type="entry name" value="PAR3"/>
</dbReference>
<feature type="region of interest" description="Disordered" evidence="1">
    <location>
        <begin position="154"/>
        <end position="203"/>
    </location>
</feature>
<feature type="compositionally biased region" description="Basic and acidic residues" evidence="1">
    <location>
        <begin position="36"/>
        <end position="65"/>
    </location>
</feature>
<dbReference type="GO" id="GO:0007155">
    <property type="term" value="P:cell adhesion"/>
    <property type="evidence" value="ECO:0007669"/>
    <property type="project" value="TreeGrafter"/>
</dbReference>
<dbReference type="GO" id="GO:0016324">
    <property type="term" value="C:apical plasma membrane"/>
    <property type="evidence" value="ECO:0007669"/>
    <property type="project" value="TreeGrafter"/>
</dbReference>
<feature type="compositionally biased region" description="Low complexity" evidence="1">
    <location>
        <begin position="11"/>
        <end position="22"/>
    </location>
</feature>
<accession>A0A6G0HLG5</accession>
<dbReference type="GO" id="GO:0030010">
    <property type="term" value="P:establishment of cell polarity"/>
    <property type="evidence" value="ECO:0007669"/>
    <property type="project" value="TreeGrafter"/>
</dbReference>
<dbReference type="EMBL" id="REGW02000022">
    <property type="protein sequence ID" value="KAE8280089.1"/>
    <property type="molecule type" value="Genomic_DNA"/>
</dbReference>
<feature type="compositionally biased region" description="Low complexity" evidence="1">
    <location>
        <begin position="166"/>
        <end position="175"/>
    </location>
</feature>
<dbReference type="GO" id="GO:0035091">
    <property type="term" value="F:phosphatidylinositol binding"/>
    <property type="evidence" value="ECO:0007669"/>
    <property type="project" value="TreeGrafter"/>
</dbReference>
<gene>
    <name evidence="2" type="ORF">D5F01_LYC22226</name>
</gene>
<dbReference type="GO" id="GO:0000226">
    <property type="term" value="P:microtubule cytoskeleton organization"/>
    <property type="evidence" value="ECO:0007669"/>
    <property type="project" value="TreeGrafter"/>
</dbReference>
<organism evidence="2 3">
    <name type="scientific">Larimichthys crocea</name>
    <name type="common">Large yellow croaker</name>
    <name type="synonym">Pseudosciaena crocea</name>
    <dbReference type="NCBI Taxonomy" id="215358"/>
    <lineage>
        <taxon>Eukaryota</taxon>
        <taxon>Metazoa</taxon>
        <taxon>Chordata</taxon>
        <taxon>Craniata</taxon>
        <taxon>Vertebrata</taxon>
        <taxon>Euteleostomi</taxon>
        <taxon>Actinopterygii</taxon>
        <taxon>Neopterygii</taxon>
        <taxon>Teleostei</taxon>
        <taxon>Neoteleostei</taxon>
        <taxon>Acanthomorphata</taxon>
        <taxon>Eupercaria</taxon>
        <taxon>Sciaenidae</taxon>
        <taxon>Larimichthys</taxon>
    </lineage>
</organism>
<dbReference type="Proteomes" id="UP000424527">
    <property type="component" value="Unassembled WGS sequence"/>
</dbReference>
<dbReference type="GO" id="GO:0045197">
    <property type="term" value="P:establishment or maintenance of epithelial cell apical/basal polarity"/>
    <property type="evidence" value="ECO:0007669"/>
    <property type="project" value="TreeGrafter"/>
</dbReference>
<dbReference type="GO" id="GO:0008104">
    <property type="term" value="P:intracellular protein localization"/>
    <property type="evidence" value="ECO:0007669"/>
    <property type="project" value="TreeGrafter"/>
</dbReference>
<dbReference type="GO" id="GO:0005938">
    <property type="term" value="C:cell cortex"/>
    <property type="evidence" value="ECO:0007669"/>
    <property type="project" value="TreeGrafter"/>
</dbReference>
<feature type="compositionally biased region" description="Basic and acidic residues" evidence="1">
    <location>
        <begin position="86"/>
        <end position="107"/>
    </location>
</feature>
<keyword evidence="3" id="KW-1185">Reference proteome</keyword>
<feature type="region of interest" description="Disordered" evidence="1">
    <location>
        <begin position="1"/>
        <end position="118"/>
    </location>
</feature>
<dbReference type="AlphaFoldDB" id="A0A6G0HLG5"/>
<protein>
    <submittedName>
        <fullName evidence="2">Partitioning defective 3-like protein</fullName>
    </submittedName>
</protein>
<comment type="caution">
    <text evidence="2">The sequence shown here is derived from an EMBL/GenBank/DDBJ whole genome shotgun (WGS) entry which is preliminary data.</text>
</comment>
<dbReference type="PANTHER" id="PTHR16484:SF10">
    <property type="entry name" value="PARTITIONING DEFECTIVE 3 HOMOLOG"/>
    <property type="match status" value="1"/>
</dbReference>
<evidence type="ECO:0000313" key="3">
    <source>
        <dbReference type="Proteomes" id="UP000424527"/>
    </source>
</evidence>
<evidence type="ECO:0000256" key="1">
    <source>
        <dbReference type="SAM" id="MobiDB-lite"/>
    </source>
</evidence>
<dbReference type="GO" id="GO:0051660">
    <property type="term" value="P:establishment of centrosome localization"/>
    <property type="evidence" value="ECO:0007669"/>
    <property type="project" value="TreeGrafter"/>
</dbReference>